<evidence type="ECO:0000256" key="1">
    <source>
        <dbReference type="SAM" id="MobiDB-lite"/>
    </source>
</evidence>
<dbReference type="GeneID" id="89973194"/>
<dbReference type="Proteomes" id="UP001358417">
    <property type="component" value="Unassembled WGS sequence"/>
</dbReference>
<dbReference type="AlphaFoldDB" id="A0AAV9NSK7"/>
<accession>A0AAV9NSK7</accession>
<feature type="region of interest" description="Disordered" evidence="1">
    <location>
        <begin position="278"/>
        <end position="351"/>
    </location>
</feature>
<evidence type="ECO:0000313" key="4">
    <source>
        <dbReference type="Proteomes" id="UP001358417"/>
    </source>
</evidence>
<protein>
    <submittedName>
        <fullName evidence="3">Uncharacterized protein</fullName>
    </submittedName>
</protein>
<feature type="region of interest" description="Disordered" evidence="1">
    <location>
        <begin position="41"/>
        <end position="128"/>
    </location>
</feature>
<keyword evidence="2" id="KW-0732">Signal</keyword>
<feature type="compositionally biased region" description="Polar residues" evidence="1">
    <location>
        <begin position="104"/>
        <end position="120"/>
    </location>
</feature>
<organism evidence="3 4">
    <name type="scientific">Exophiala bonariae</name>
    <dbReference type="NCBI Taxonomy" id="1690606"/>
    <lineage>
        <taxon>Eukaryota</taxon>
        <taxon>Fungi</taxon>
        <taxon>Dikarya</taxon>
        <taxon>Ascomycota</taxon>
        <taxon>Pezizomycotina</taxon>
        <taxon>Eurotiomycetes</taxon>
        <taxon>Chaetothyriomycetidae</taxon>
        <taxon>Chaetothyriales</taxon>
        <taxon>Herpotrichiellaceae</taxon>
        <taxon>Exophiala</taxon>
    </lineage>
</organism>
<feature type="signal peptide" evidence="2">
    <location>
        <begin position="1"/>
        <end position="20"/>
    </location>
</feature>
<feature type="compositionally biased region" description="Basic and acidic residues" evidence="1">
    <location>
        <begin position="65"/>
        <end position="76"/>
    </location>
</feature>
<feature type="chain" id="PRO_5043429443" evidence="2">
    <location>
        <begin position="21"/>
        <end position="351"/>
    </location>
</feature>
<proteinExistence type="predicted"/>
<evidence type="ECO:0000256" key="2">
    <source>
        <dbReference type="SAM" id="SignalP"/>
    </source>
</evidence>
<dbReference type="EMBL" id="JAVRRD010000002">
    <property type="protein sequence ID" value="KAK5062940.1"/>
    <property type="molecule type" value="Genomic_DNA"/>
</dbReference>
<reference evidence="3 4" key="1">
    <citation type="submission" date="2023-08" db="EMBL/GenBank/DDBJ databases">
        <title>Black Yeasts Isolated from many extreme environments.</title>
        <authorList>
            <person name="Coleine C."/>
            <person name="Stajich J.E."/>
            <person name="Selbmann L."/>
        </authorList>
    </citation>
    <scope>NUCLEOTIDE SEQUENCE [LARGE SCALE GENOMIC DNA]</scope>
    <source>
        <strain evidence="3 4">CCFEE 5792</strain>
    </source>
</reference>
<name>A0AAV9NSK7_9EURO</name>
<dbReference type="RefSeq" id="XP_064711212.1">
    <property type="nucleotide sequence ID" value="XM_064848588.1"/>
</dbReference>
<feature type="compositionally biased region" description="Basic and acidic residues" evidence="1">
    <location>
        <begin position="83"/>
        <end position="94"/>
    </location>
</feature>
<evidence type="ECO:0000313" key="3">
    <source>
        <dbReference type="EMBL" id="KAK5062940.1"/>
    </source>
</evidence>
<feature type="compositionally biased region" description="Low complexity" evidence="1">
    <location>
        <begin position="299"/>
        <end position="311"/>
    </location>
</feature>
<sequence>MVPPVGIIITVTVLVAASLAAYENPQVRAWIDRTRQKIATGFNSLGDGPRPSPRTQRRSTDASMYEEKSEDAEARRQRAVAEIMERSRLMEEQRRRRRAELESGQPQSPNFDSLVDSNGNLREKPRNDGLDQAATSALEPTEQQNQMRSRFGAQDLNCQPNLQQRGLQKAAEVVSPLSESIPTPVEDDNGYQPFESRYEQEMREAWNIPLSERRIDIPSSHASESLVVLTPSTDVPDPEISIPSADHLHRPVERSDYFSAPMSNSTRTLSEHGSIPLGFNNSLHSSQMSGSIHHSVNEPSSHAPSISGSISEIHASEAEDTSDDLLSEQGDGMRTPGSVWTEVDSTFSGDH</sequence>
<gene>
    <name evidence="3" type="ORF">LTR84_005016</name>
</gene>
<comment type="caution">
    <text evidence="3">The sequence shown here is derived from an EMBL/GenBank/DDBJ whole genome shotgun (WGS) entry which is preliminary data.</text>
</comment>
<feature type="compositionally biased region" description="Polar residues" evidence="1">
    <location>
        <begin position="279"/>
        <end position="298"/>
    </location>
</feature>
<keyword evidence="4" id="KW-1185">Reference proteome</keyword>